<dbReference type="AlphaFoldDB" id="A0A5E4D4N9"/>
<sequence>QLTYAICKFLEPRRRLKPWRKERKKVTAQNISDGDIKILIRILRAYNIPTRKTAVSS</sequence>
<evidence type="ECO:0000313" key="1">
    <source>
        <dbReference type="EMBL" id="VTJ89174.1"/>
    </source>
</evidence>
<accession>A0A5E4D4N9</accession>
<dbReference type="Proteomes" id="UP000335636">
    <property type="component" value="Unassembled WGS sequence"/>
</dbReference>
<feature type="non-terminal residue" evidence="1">
    <location>
        <position position="57"/>
    </location>
</feature>
<dbReference type="InterPro" id="IPR052434">
    <property type="entry name" value="Tectonic-like_complex_comp"/>
</dbReference>
<proteinExistence type="predicted"/>
<reference evidence="1" key="1">
    <citation type="submission" date="2019-04" db="EMBL/GenBank/DDBJ databases">
        <authorList>
            <person name="Alioto T."/>
            <person name="Alioto T."/>
        </authorList>
    </citation>
    <scope>NUCLEOTIDE SEQUENCE [LARGE SCALE GENOMIC DNA]</scope>
</reference>
<dbReference type="PANTHER" id="PTHR20837">
    <property type="entry name" value="CENTROSOMAL PROTEIN-RELATED"/>
    <property type="match status" value="1"/>
</dbReference>
<evidence type="ECO:0000313" key="2">
    <source>
        <dbReference type="Proteomes" id="UP000335636"/>
    </source>
</evidence>
<dbReference type="GO" id="GO:0035869">
    <property type="term" value="C:ciliary transition zone"/>
    <property type="evidence" value="ECO:0007669"/>
    <property type="project" value="TreeGrafter"/>
</dbReference>
<organism evidence="1 2">
    <name type="scientific">Marmota monax</name>
    <name type="common">Woodchuck</name>
    <dbReference type="NCBI Taxonomy" id="9995"/>
    <lineage>
        <taxon>Eukaryota</taxon>
        <taxon>Metazoa</taxon>
        <taxon>Chordata</taxon>
        <taxon>Craniata</taxon>
        <taxon>Vertebrata</taxon>
        <taxon>Euteleostomi</taxon>
        <taxon>Mammalia</taxon>
        <taxon>Eutheria</taxon>
        <taxon>Euarchontoglires</taxon>
        <taxon>Glires</taxon>
        <taxon>Rodentia</taxon>
        <taxon>Sciuromorpha</taxon>
        <taxon>Sciuridae</taxon>
        <taxon>Xerinae</taxon>
        <taxon>Marmotini</taxon>
        <taxon>Marmota</taxon>
    </lineage>
</organism>
<comment type="caution">
    <text evidence="1">The sequence shown here is derived from an EMBL/GenBank/DDBJ whole genome shotgun (WGS) entry which is preliminary data.</text>
</comment>
<name>A0A5E4D4N9_MARMO</name>
<gene>
    <name evidence="1" type="ORF">MONAX_5E041481</name>
</gene>
<keyword evidence="2" id="KW-1185">Reference proteome</keyword>
<dbReference type="PANTHER" id="PTHR20837:SF2">
    <property type="entry name" value="PROTEIN CC2D2B"/>
    <property type="match status" value="1"/>
</dbReference>
<dbReference type="GO" id="GO:1905515">
    <property type="term" value="P:non-motile cilium assembly"/>
    <property type="evidence" value="ECO:0007669"/>
    <property type="project" value="TreeGrafter"/>
</dbReference>
<dbReference type="EMBL" id="CABDUW010003386">
    <property type="protein sequence ID" value="VTJ89174.1"/>
    <property type="molecule type" value="Genomic_DNA"/>
</dbReference>
<dbReference type="GO" id="GO:1904491">
    <property type="term" value="P:protein localization to ciliary transition zone"/>
    <property type="evidence" value="ECO:0007669"/>
    <property type="project" value="TreeGrafter"/>
</dbReference>
<feature type="non-terminal residue" evidence="1">
    <location>
        <position position="1"/>
    </location>
</feature>
<protein>
    <submittedName>
        <fullName evidence="1">Uncharacterized protein</fullName>
    </submittedName>
</protein>